<name>A0A6N7J3I3_9FIRM</name>
<reference evidence="1" key="1">
    <citation type="journal article" date="2020" name="Appl. Environ. Microbiol.">
        <title>Medium-Chain Fatty Acid Synthesis by 'Candidatus Weimeria bifida' gen. nov., sp. nov., and 'Candidatus Pseudoramibacter fermentans' sp. nov.</title>
        <authorList>
            <person name="Scarborough M.J."/>
            <person name="Myers K.S."/>
            <person name="Donohue T.J."/>
            <person name="Noguera D.R."/>
        </authorList>
    </citation>
    <scope>NUCLEOTIDE SEQUENCE</scope>
    <source>
        <strain evidence="1">LCO1.1</strain>
    </source>
</reference>
<dbReference type="EMBL" id="VOGC01000009">
    <property type="protein sequence ID" value="MQN02309.1"/>
    <property type="molecule type" value="Genomic_DNA"/>
</dbReference>
<organism evidence="1 2">
    <name type="scientific">Candidatus Weimeria bifida</name>
    <dbReference type="NCBI Taxonomy" id="2599074"/>
    <lineage>
        <taxon>Bacteria</taxon>
        <taxon>Bacillati</taxon>
        <taxon>Bacillota</taxon>
        <taxon>Clostridia</taxon>
        <taxon>Lachnospirales</taxon>
        <taxon>Lachnospiraceae</taxon>
        <taxon>Candidatus Weimeria</taxon>
    </lineage>
</organism>
<protein>
    <submittedName>
        <fullName evidence="1">Uncharacterized protein</fullName>
    </submittedName>
</protein>
<evidence type="ECO:0000313" key="1">
    <source>
        <dbReference type="EMBL" id="MQN02309.1"/>
    </source>
</evidence>
<comment type="caution">
    <text evidence="1">The sequence shown here is derived from an EMBL/GenBank/DDBJ whole genome shotgun (WGS) entry which is preliminary data.</text>
</comment>
<accession>A0A6N7J3I3</accession>
<keyword evidence="2" id="KW-1185">Reference proteome</keyword>
<dbReference type="Proteomes" id="UP000460257">
    <property type="component" value="Unassembled WGS sequence"/>
</dbReference>
<dbReference type="AlphaFoldDB" id="A0A6N7J3I3"/>
<gene>
    <name evidence="1" type="ORF">FRC54_10560</name>
</gene>
<sequence>MQIWFKLVKDNHILREVTITDDSDDTRTHKVMRSVDQAIHELDIGVPSWLPLNIKDFKRFAKTRFTADSFIEGLEGDYLEMEVIEED</sequence>
<proteinExistence type="predicted"/>
<evidence type="ECO:0000313" key="2">
    <source>
        <dbReference type="Proteomes" id="UP000460257"/>
    </source>
</evidence>